<keyword evidence="2" id="KW-0812">Transmembrane</keyword>
<evidence type="ECO:0000313" key="4">
    <source>
        <dbReference type="Proteomes" id="UP000622475"/>
    </source>
</evidence>
<proteinExistence type="predicted"/>
<gene>
    <name evidence="3" type="ORF">IRJ16_21410</name>
</gene>
<reference evidence="3" key="1">
    <citation type="submission" date="2020-10" db="EMBL/GenBank/DDBJ databases">
        <title>Mucilaginibacter mali sp. nov., isolated from rhizosphere soil of apple orchard.</title>
        <authorList>
            <person name="Lee J.-S."/>
            <person name="Kim H.S."/>
            <person name="Kim J.-S."/>
        </authorList>
    </citation>
    <scope>NUCLEOTIDE SEQUENCE</scope>
    <source>
        <strain evidence="3">KCTC 22746</strain>
    </source>
</reference>
<keyword evidence="2" id="KW-1133">Transmembrane helix</keyword>
<feature type="transmembrane region" description="Helical" evidence="2">
    <location>
        <begin position="54"/>
        <end position="72"/>
    </location>
</feature>
<feature type="compositionally biased region" description="Acidic residues" evidence="1">
    <location>
        <begin position="281"/>
        <end position="290"/>
    </location>
</feature>
<dbReference type="EMBL" id="JADFFL010000012">
    <property type="protein sequence ID" value="MBE9664453.1"/>
    <property type="molecule type" value="Genomic_DNA"/>
</dbReference>
<feature type="region of interest" description="Disordered" evidence="1">
    <location>
        <begin position="209"/>
        <end position="297"/>
    </location>
</feature>
<evidence type="ECO:0000313" key="3">
    <source>
        <dbReference type="EMBL" id="MBE9664453.1"/>
    </source>
</evidence>
<accession>A0A929L1K8</accession>
<dbReference type="Proteomes" id="UP000622475">
    <property type="component" value="Unassembled WGS sequence"/>
</dbReference>
<comment type="caution">
    <text evidence="3">The sequence shown here is derived from an EMBL/GenBank/DDBJ whole genome shotgun (WGS) entry which is preliminary data.</text>
</comment>
<dbReference type="AlphaFoldDB" id="A0A929L1K8"/>
<sequence>MYYLILTILGAIIVIVSRQSSMLRNELFNEENFCKLAAAEKIKNPRPSFSLGRAQLAFWTVIIISSFIYLFLKNSGVIGAGPFVGFKIPKLDAVNLGLLGIAVGTTLISKTIDNGQKDTQGQAVPQQDYPSAGFLTDIISDEKGVSIHRLQNVIWTVVVGGIYISYVGLQDTIALPDDKIITTELLSLMGLSTGAYLGLKLNENKNAPVNAATTNENPEFAPPPPPQAPTANLAPAGDGNAQAGAALPVNHQPTDAATQTEEPLTPPPAPAAPGDNPAPVSDDDGTDPEQGDERPPL</sequence>
<organism evidence="3 4">
    <name type="scientific">Mucilaginibacter myungsuensis</name>
    <dbReference type="NCBI Taxonomy" id="649104"/>
    <lineage>
        <taxon>Bacteria</taxon>
        <taxon>Pseudomonadati</taxon>
        <taxon>Bacteroidota</taxon>
        <taxon>Sphingobacteriia</taxon>
        <taxon>Sphingobacteriales</taxon>
        <taxon>Sphingobacteriaceae</taxon>
        <taxon>Mucilaginibacter</taxon>
    </lineage>
</organism>
<evidence type="ECO:0000256" key="2">
    <source>
        <dbReference type="SAM" id="Phobius"/>
    </source>
</evidence>
<protein>
    <submittedName>
        <fullName evidence="3">Uncharacterized protein</fullName>
    </submittedName>
</protein>
<dbReference type="RefSeq" id="WP_194113756.1">
    <property type="nucleotide sequence ID" value="NZ_JADFFL010000012.1"/>
</dbReference>
<name>A0A929L1K8_9SPHI</name>
<keyword evidence="4" id="KW-1185">Reference proteome</keyword>
<evidence type="ECO:0000256" key="1">
    <source>
        <dbReference type="SAM" id="MobiDB-lite"/>
    </source>
</evidence>
<keyword evidence="2" id="KW-0472">Membrane</keyword>